<evidence type="ECO:0000259" key="1">
    <source>
        <dbReference type="PROSITE" id="PS50123"/>
    </source>
</evidence>
<dbReference type="Pfam" id="PF01739">
    <property type="entry name" value="CheR"/>
    <property type="match status" value="1"/>
</dbReference>
<dbReference type="InterPro" id="IPR022641">
    <property type="entry name" value="CheR_N"/>
</dbReference>
<dbReference type="EMBL" id="JAFHKR010000038">
    <property type="protein sequence ID" value="MBN3554124.1"/>
    <property type="molecule type" value="Genomic_DNA"/>
</dbReference>
<comment type="caution">
    <text evidence="2">The sequence shown here is derived from an EMBL/GenBank/DDBJ whole genome shotgun (WGS) entry which is preliminary data.</text>
</comment>
<feature type="domain" description="CheR-type methyltransferase" evidence="1">
    <location>
        <begin position="21"/>
        <end position="262"/>
    </location>
</feature>
<accession>A0ABS2ZMP0</accession>
<proteinExistence type="predicted"/>
<dbReference type="PANTHER" id="PTHR24422:SF8">
    <property type="entry name" value="CHEMOTAXIS PROTEIN"/>
    <property type="match status" value="1"/>
</dbReference>
<name>A0ABS2ZMP0_9BACL</name>
<dbReference type="PRINTS" id="PR00996">
    <property type="entry name" value="CHERMTFRASE"/>
</dbReference>
<evidence type="ECO:0000313" key="2">
    <source>
        <dbReference type="EMBL" id="MBN3554124.1"/>
    </source>
</evidence>
<dbReference type="InterPro" id="IPR000780">
    <property type="entry name" value="CheR_MeTrfase"/>
</dbReference>
<dbReference type="Proteomes" id="UP001296923">
    <property type="component" value="Unassembled WGS sequence"/>
</dbReference>
<protein>
    <submittedName>
        <fullName evidence="2">Protein-glutamate O-methyltransferase CheR</fullName>
    </submittedName>
</protein>
<dbReference type="PANTHER" id="PTHR24422">
    <property type="entry name" value="CHEMOTAXIS PROTEIN METHYLTRANSFERASE"/>
    <property type="match status" value="1"/>
</dbReference>
<evidence type="ECO:0000313" key="3">
    <source>
        <dbReference type="Proteomes" id="UP001296923"/>
    </source>
</evidence>
<keyword evidence="3" id="KW-1185">Reference proteome</keyword>
<dbReference type="RefSeq" id="WP_205725175.1">
    <property type="nucleotide sequence ID" value="NZ_JAFHKR010000038.1"/>
</dbReference>
<gene>
    <name evidence="2" type="ORF">JYA63_07615</name>
</gene>
<dbReference type="SMART" id="SM00138">
    <property type="entry name" value="MeTrc"/>
    <property type="match status" value="1"/>
</dbReference>
<dbReference type="SUPFAM" id="SSF47757">
    <property type="entry name" value="Chemotaxis receptor methyltransferase CheR, N-terminal domain"/>
    <property type="match status" value="1"/>
</dbReference>
<dbReference type="Pfam" id="PF03705">
    <property type="entry name" value="CheR_N"/>
    <property type="match status" value="1"/>
</dbReference>
<dbReference type="InterPro" id="IPR029063">
    <property type="entry name" value="SAM-dependent_MTases_sf"/>
</dbReference>
<dbReference type="InterPro" id="IPR022642">
    <property type="entry name" value="CheR_C"/>
</dbReference>
<reference evidence="2 3" key="1">
    <citation type="submission" date="2021-01" db="EMBL/GenBank/DDBJ databases">
        <title>Genome Sequencing of Type Strains.</title>
        <authorList>
            <person name="Lemaire J.F."/>
            <person name="Inderbitzin P."/>
            <person name="Collins S.B."/>
            <person name="Wespe N."/>
            <person name="Knight-Connoni V."/>
        </authorList>
    </citation>
    <scope>NUCLEOTIDE SEQUENCE [LARGE SCALE GENOMIC DNA]</scope>
    <source>
        <strain evidence="2 3">DSM 23009</strain>
    </source>
</reference>
<dbReference type="InterPro" id="IPR050903">
    <property type="entry name" value="Bact_Chemotaxis_MeTrfase"/>
</dbReference>
<dbReference type="PROSITE" id="PS50123">
    <property type="entry name" value="CHER"/>
    <property type="match status" value="1"/>
</dbReference>
<organism evidence="2 3">
    <name type="scientific">Fictibacillus nanhaiensis</name>
    <dbReference type="NCBI Taxonomy" id="742169"/>
    <lineage>
        <taxon>Bacteria</taxon>
        <taxon>Bacillati</taxon>
        <taxon>Bacillota</taxon>
        <taxon>Bacilli</taxon>
        <taxon>Bacillales</taxon>
        <taxon>Fictibacillaceae</taxon>
        <taxon>Fictibacillus</taxon>
    </lineage>
</organism>
<dbReference type="SUPFAM" id="SSF53335">
    <property type="entry name" value="S-adenosyl-L-methionine-dependent methyltransferases"/>
    <property type="match status" value="1"/>
</dbReference>
<dbReference type="Gene3D" id="3.40.50.150">
    <property type="entry name" value="Vaccinia Virus protein VP39"/>
    <property type="match status" value="1"/>
</dbReference>
<sequence>MKDFLWNNDDNQENNITETLEMELLLEGLYRISGFDFRKYMRSSIHRRVHNRMQLEQISTITGVLEKVLHEPAFMTTLLNDFSINVTEMFRNPEFFSAFRQKVIPELRELPEIRIWHAGCATGEEVYSMAILMEEEGLSHKTKFYATDMNEPVLNKARSGILPLSKMRTYTKNYMAAGGTQAFSEYYTTDGHFAYLKPSLLKQISFLQHNLVTDHSFNEFHVILCRNVLIYFTAALQNQVHELFYDSLSPNGFLGLGDKESIQFADCADKYTDFAEQVKIYQKNKSRKKG</sequence>